<dbReference type="InterPro" id="IPR050392">
    <property type="entry name" value="Collagen/C1q_domain"/>
</dbReference>
<dbReference type="KEGG" id="vg:36842466"/>
<dbReference type="EMBL" id="MG011690">
    <property type="protein sequence ID" value="AVK75753.1"/>
    <property type="molecule type" value="Genomic_DNA"/>
</dbReference>
<dbReference type="Pfam" id="PF01391">
    <property type="entry name" value="Collagen"/>
    <property type="match status" value="1"/>
</dbReference>
<dbReference type="InterPro" id="IPR001073">
    <property type="entry name" value="C1q_dom"/>
</dbReference>
<reference evidence="6" key="1">
    <citation type="journal article" date="2018" name="Nat. Commun.">
        <title>Diversity and evolution of the emerging Pandoraviridae family.</title>
        <authorList>
            <person name="Legendre M."/>
            <person name="Fabre E."/>
            <person name="Poirot O."/>
            <person name="Jeudy S."/>
            <person name="Lartigue A."/>
            <person name="Alempic J.M."/>
            <person name="Beucher L."/>
            <person name="Philippe N."/>
            <person name="Bertaux L."/>
            <person name="Christo-Foroux E."/>
            <person name="Labadie K."/>
            <person name="Coute Y."/>
            <person name="Abergel C."/>
            <person name="Claverie J.M."/>
        </authorList>
    </citation>
    <scope>NUCLEOTIDE SEQUENCE [LARGE SCALE GENOMIC DNA]</scope>
    <source>
        <strain evidence="6">Neocaledonia</strain>
    </source>
</reference>
<dbReference type="PANTHER" id="PTHR15427:SF33">
    <property type="entry name" value="COLLAGEN IV NC1 DOMAIN-CONTAINING PROTEIN"/>
    <property type="match status" value="1"/>
</dbReference>
<evidence type="ECO:0000259" key="5">
    <source>
        <dbReference type="PROSITE" id="PS50871"/>
    </source>
</evidence>
<evidence type="ECO:0000256" key="1">
    <source>
        <dbReference type="ARBA" id="ARBA00004613"/>
    </source>
</evidence>
<gene>
    <name evidence="6" type="ORF">pneo_cds_146</name>
</gene>
<dbReference type="InterPro" id="IPR008160">
    <property type="entry name" value="Collagen"/>
</dbReference>
<accession>A0A2U7UBB4</accession>
<dbReference type="Gene3D" id="2.60.120.40">
    <property type="match status" value="1"/>
</dbReference>
<feature type="domain" description="C1q" evidence="5">
    <location>
        <begin position="106"/>
        <end position="264"/>
    </location>
</feature>
<feature type="compositionally biased region" description="Gly residues" evidence="4">
    <location>
        <begin position="69"/>
        <end position="78"/>
    </location>
</feature>
<dbReference type="PROSITE" id="PS50871">
    <property type="entry name" value="C1Q"/>
    <property type="match status" value="1"/>
</dbReference>
<dbReference type="RefSeq" id="YP_009481756.1">
    <property type="nucleotide sequence ID" value="NC_037666.1"/>
</dbReference>
<proteinExistence type="predicted"/>
<comment type="subcellular location">
    <subcellularLocation>
        <location evidence="1">Secreted</location>
    </subcellularLocation>
</comment>
<keyword evidence="2" id="KW-0964">Secreted</keyword>
<evidence type="ECO:0000256" key="2">
    <source>
        <dbReference type="ARBA" id="ARBA00022525"/>
    </source>
</evidence>
<dbReference type="PANTHER" id="PTHR15427">
    <property type="entry name" value="EMILIN ELASTIN MICROFIBRIL INTERFACE-LOCATED PROTEIN ELASTIN MICROFIBRIL INTERFACER"/>
    <property type="match status" value="1"/>
</dbReference>
<feature type="compositionally biased region" description="Pro residues" evidence="4">
    <location>
        <begin position="91"/>
        <end position="104"/>
    </location>
</feature>
<evidence type="ECO:0000313" key="6">
    <source>
        <dbReference type="EMBL" id="AVK75753.1"/>
    </source>
</evidence>
<keyword evidence="3" id="KW-0732">Signal</keyword>
<evidence type="ECO:0000256" key="3">
    <source>
        <dbReference type="ARBA" id="ARBA00022729"/>
    </source>
</evidence>
<protein>
    <submittedName>
        <fullName evidence="6">Complement C1q subcomponent subunit B</fullName>
    </submittedName>
</protein>
<evidence type="ECO:0000256" key="4">
    <source>
        <dbReference type="SAM" id="MobiDB-lite"/>
    </source>
</evidence>
<dbReference type="GeneID" id="36842466"/>
<organism evidence="6">
    <name type="scientific">Pandoravirus neocaledonia</name>
    <dbReference type="NCBI Taxonomy" id="2107708"/>
    <lineage>
        <taxon>Viruses</taxon>
        <taxon>Pandoravirus</taxon>
    </lineage>
</organism>
<feature type="region of interest" description="Disordered" evidence="4">
    <location>
        <begin position="54"/>
        <end position="104"/>
    </location>
</feature>
<dbReference type="Proteomes" id="UP000249287">
    <property type="component" value="Segment"/>
</dbReference>
<dbReference type="InterPro" id="IPR008983">
    <property type="entry name" value="Tumour_necrosis_fac-like_dom"/>
</dbReference>
<dbReference type="SUPFAM" id="SSF49842">
    <property type="entry name" value="TNF-like"/>
    <property type="match status" value="1"/>
</dbReference>
<name>A0A2U7UBB4_9VIRU</name>
<sequence>MRRACDRDDFCRRPLERDGASAPGRMSVTASSVCAKTMARPSAISVVGVSGAPGPAGAAGASGPPGPAGTPGAGGAQGPRGPVGPSGPAGLPGPPGAVGPAGPLGPPGPLAAAVAFRANGVAAQDVASTASTIVAYENEIYDLENGAPANNYNPATSIFTAPVAGVYRFIATANATQVTGQPLARLLFTTSAVGQGVAQSGVTIYDGAGAEPDNFGLTIGGDYQLAAGDTMAVSIIGQNGTLFTIAGAGGPNRTFSGSLLAESL</sequence>